<name>A0A7S8EBT2_9CHLR</name>
<keyword evidence="5" id="KW-1185">Reference proteome</keyword>
<evidence type="ECO:0000256" key="2">
    <source>
        <dbReference type="ARBA" id="ARBA00022840"/>
    </source>
</evidence>
<dbReference type="CDD" id="cd03216">
    <property type="entry name" value="ABC_Carb_Monos_I"/>
    <property type="match status" value="1"/>
</dbReference>
<evidence type="ECO:0000256" key="1">
    <source>
        <dbReference type="ARBA" id="ARBA00022741"/>
    </source>
</evidence>
<dbReference type="RefSeq" id="WP_195172023.1">
    <property type="nucleotide sequence ID" value="NZ_CP062983.1"/>
</dbReference>
<dbReference type="SMART" id="SM00382">
    <property type="entry name" value="AAA"/>
    <property type="match status" value="2"/>
</dbReference>
<dbReference type="PANTHER" id="PTHR43790:SF4">
    <property type="entry name" value="GUANOSINE IMPORT ATP-BINDING PROTEIN NUPO"/>
    <property type="match status" value="1"/>
</dbReference>
<dbReference type="EMBL" id="CP062983">
    <property type="protein sequence ID" value="QPC83959.1"/>
    <property type="molecule type" value="Genomic_DNA"/>
</dbReference>
<dbReference type="PROSITE" id="PS50893">
    <property type="entry name" value="ABC_TRANSPORTER_2"/>
    <property type="match status" value="2"/>
</dbReference>
<dbReference type="Gene3D" id="3.40.50.300">
    <property type="entry name" value="P-loop containing nucleotide triphosphate hydrolases"/>
    <property type="match status" value="2"/>
</dbReference>
<dbReference type="Pfam" id="PF00005">
    <property type="entry name" value="ABC_tran"/>
    <property type="match status" value="2"/>
</dbReference>
<dbReference type="InterPro" id="IPR003593">
    <property type="entry name" value="AAA+_ATPase"/>
</dbReference>
<proteinExistence type="predicted"/>
<dbReference type="AlphaFoldDB" id="A0A7S8EBT2"/>
<accession>A0A7S8EBT2</accession>
<sequence>MNIELLHIHKRFGPVHANNDITVTFNEGRIIGVLGENGAGKSTLMKILSGYQPATSGEIRIDGKPVSTNGPLAAIGSGIGMLQQDPLDVGAFTVLENFSYGQPGGLFFRKSRDYFKKQLAEYSQRFGFDLPPEMPIDALSIAQRQQLEMVRLLALGVRTLILDEPTTGISAEQKDALFNALRELAHDDGMIVLLVSHKLEDVIALCDEVIVLRAGELVGAKEMPATTQELVALMFGGELPKPERAPAPIGDVVFSLRDVHLRDTRLDMPNLNLSVRAGEVIGLAGLDGSGQTLFMRACAGLEPTHGGRILLNGADMTGKHYRDYLTRQVVFGAAGRIEEGLVAGLTLTEHMALVMDHKPIIQWPAARQRMTQQIDHYAIRGRPGDHIEQLSGGNQQRVLMALLPDAPQLLVLEQPTRGLDVESANWIWQQLLARRESGTAIIFSSAELEELVTYSDRILVFYAGRVHEVTNVADTNIDELGHMIGGEFNHA</sequence>
<dbReference type="GO" id="GO:0005524">
    <property type="term" value="F:ATP binding"/>
    <property type="evidence" value="ECO:0007669"/>
    <property type="project" value="UniProtKB-KW"/>
</dbReference>
<dbReference type="InterPro" id="IPR003439">
    <property type="entry name" value="ABC_transporter-like_ATP-bd"/>
</dbReference>
<dbReference type="PANTHER" id="PTHR43790">
    <property type="entry name" value="CARBOHYDRATE TRANSPORT ATP-BINDING PROTEIN MG119-RELATED"/>
    <property type="match status" value="1"/>
</dbReference>
<evidence type="ECO:0000313" key="4">
    <source>
        <dbReference type="EMBL" id="QPC83959.1"/>
    </source>
</evidence>
<dbReference type="SUPFAM" id="SSF52540">
    <property type="entry name" value="P-loop containing nucleoside triphosphate hydrolases"/>
    <property type="match status" value="2"/>
</dbReference>
<gene>
    <name evidence="4" type="ORF">G4Y79_06150</name>
</gene>
<protein>
    <submittedName>
        <fullName evidence="4">ATP-binding cassette domain-containing protein</fullName>
    </submittedName>
</protein>
<dbReference type="GO" id="GO:0016887">
    <property type="term" value="F:ATP hydrolysis activity"/>
    <property type="evidence" value="ECO:0007669"/>
    <property type="project" value="InterPro"/>
</dbReference>
<dbReference type="InterPro" id="IPR050107">
    <property type="entry name" value="ABC_carbohydrate_import_ATPase"/>
</dbReference>
<dbReference type="InterPro" id="IPR027417">
    <property type="entry name" value="P-loop_NTPase"/>
</dbReference>
<keyword evidence="2 4" id="KW-0067">ATP-binding</keyword>
<keyword evidence="1" id="KW-0547">Nucleotide-binding</keyword>
<feature type="domain" description="ABC transporter" evidence="3">
    <location>
        <begin position="3"/>
        <end position="239"/>
    </location>
</feature>
<reference evidence="4 5" key="1">
    <citation type="submission" date="2020-02" db="EMBL/GenBank/DDBJ databases">
        <authorList>
            <person name="Zheng R.K."/>
            <person name="Sun C.M."/>
        </authorList>
    </citation>
    <scope>NUCLEOTIDE SEQUENCE [LARGE SCALE GENOMIC DNA]</scope>
    <source>
        <strain evidence="5">rifampicinis</strain>
    </source>
</reference>
<dbReference type="Proteomes" id="UP000594468">
    <property type="component" value="Chromosome"/>
</dbReference>
<feature type="domain" description="ABC transporter" evidence="3">
    <location>
        <begin position="247"/>
        <end position="488"/>
    </location>
</feature>
<evidence type="ECO:0000313" key="5">
    <source>
        <dbReference type="Proteomes" id="UP000594468"/>
    </source>
</evidence>
<organism evidence="4 5">
    <name type="scientific">Phototrophicus methaneseepsis</name>
    <dbReference type="NCBI Taxonomy" id="2710758"/>
    <lineage>
        <taxon>Bacteria</taxon>
        <taxon>Bacillati</taxon>
        <taxon>Chloroflexota</taxon>
        <taxon>Candidatus Thermofontia</taxon>
        <taxon>Phototrophicales</taxon>
        <taxon>Phototrophicaceae</taxon>
        <taxon>Phototrophicus</taxon>
    </lineage>
</organism>
<dbReference type="CDD" id="cd03215">
    <property type="entry name" value="ABC_Carb_Monos_II"/>
    <property type="match status" value="1"/>
</dbReference>
<dbReference type="KEGG" id="pmet:G4Y79_06150"/>
<evidence type="ECO:0000259" key="3">
    <source>
        <dbReference type="PROSITE" id="PS50893"/>
    </source>
</evidence>